<feature type="domain" description="FRG" evidence="1">
    <location>
        <begin position="28"/>
        <end position="124"/>
    </location>
</feature>
<accession>A0ABS4BGB0</accession>
<proteinExistence type="predicted"/>
<evidence type="ECO:0000259" key="1">
    <source>
        <dbReference type="SMART" id="SM00901"/>
    </source>
</evidence>
<evidence type="ECO:0000313" key="2">
    <source>
        <dbReference type="EMBL" id="MBP0615793.1"/>
    </source>
</evidence>
<gene>
    <name evidence="2" type="ORF">J6595_09400</name>
</gene>
<name>A0ABS4BGB0_9HYPH</name>
<dbReference type="EMBL" id="JAGJCF010000005">
    <property type="protein sequence ID" value="MBP0615793.1"/>
    <property type="molecule type" value="Genomic_DNA"/>
</dbReference>
<comment type="caution">
    <text evidence="2">The sequence shown here is derived from an EMBL/GenBank/DDBJ whole genome shotgun (WGS) entry which is preliminary data.</text>
</comment>
<dbReference type="Pfam" id="PF08867">
    <property type="entry name" value="FRG"/>
    <property type="match status" value="1"/>
</dbReference>
<keyword evidence="3" id="KW-1185">Reference proteome</keyword>
<protein>
    <submittedName>
        <fullName evidence="2">FRG domain-containing protein</fullName>
    </submittedName>
</protein>
<dbReference type="SMART" id="SM00901">
    <property type="entry name" value="FRG"/>
    <property type="match status" value="1"/>
</dbReference>
<dbReference type="InterPro" id="IPR014966">
    <property type="entry name" value="FRG-dom"/>
</dbReference>
<reference evidence="2 3" key="1">
    <citation type="submission" date="2021-04" db="EMBL/GenBank/DDBJ databases">
        <title>Whole genome sequence of Jiella sp. KSK16Y-1.</title>
        <authorList>
            <person name="Tuo L."/>
        </authorList>
    </citation>
    <scope>NUCLEOTIDE SEQUENCE [LARGE SCALE GENOMIC DNA]</scope>
    <source>
        <strain evidence="2 3">KSK16Y-1</strain>
    </source>
</reference>
<dbReference type="RefSeq" id="WP_209594220.1">
    <property type="nucleotide sequence ID" value="NZ_JAGJCF010000005.1"/>
</dbReference>
<dbReference type="Proteomes" id="UP000678276">
    <property type="component" value="Unassembled WGS sequence"/>
</dbReference>
<organism evidence="2 3">
    <name type="scientific">Jiella mangrovi</name>
    <dbReference type="NCBI Taxonomy" id="2821407"/>
    <lineage>
        <taxon>Bacteria</taxon>
        <taxon>Pseudomonadati</taxon>
        <taxon>Pseudomonadota</taxon>
        <taxon>Alphaproteobacteria</taxon>
        <taxon>Hyphomicrobiales</taxon>
        <taxon>Aurantimonadaceae</taxon>
        <taxon>Jiella</taxon>
    </lineage>
</organism>
<sequence length="286" mass="33262">MQTVVIRSWSELQDQLFGDMWNRDLRRFRSPFLFRGVGQADFDLIPSLKRLGGSYWDLERHVLRNFRKYAHRSTVPHDDDWNWLALGQHHGLPTRLLDWTYSPYVALHFATAEISSYDRDGAIIMANYRQMAQSLPEGLQNPLTRNGSHVLTAELLREYAGSLEELDEKSAAHGEEWVCFFEPPSLDDRITNQFAVFSMTSHARLDLSRWFAERPDFARKLVIDHALKWEIRDKLDQANVTERVLFPGLDGLSRWLARHYMSPEGAHLRAKDSGWSAQQEIPPVQE</sequence>
<evidence type="ECO:0000313" key="3">
    <source>
        <dbReference type="Proteomes" id="UP000678276"/>
    </source>
</evidence>